<dbReference type="SMART" id="SM00235">
    <property type="entry name" value="ZnMc"/>
    <property type="match status" value="1"/>
</dbReference>
<feature type="domain" description="Peptidase metallopeptidase" evidence="6">
    <location>
        <begin position="22"/>
        <end position="203"/>
    </location>
</feature>
<dbReference type="GO" id="GO:0004222">
    <property type="term" value="F:metalloendopeptidase activity"/>
    <property type="evidence" value="ECO:0007669"/>
    <property type="project" value="InterPro"/>
</dbReference>
<name>A0A6P2D2K8_9BACT</name>
<evidence type="ECO:0000259" key="6">
    <source>
        <dbReference type="SMART" id="SM00235"/>
    </source>
</evidence>
<sequence length="631" mass="65635">MRSPRRFGAFEQLEDRSLPSSFGVAWADPGHMTLSFVPDGTATPTGPSSLFASLAAAGTTTAWEREILRAFQTWAVNANINIGLVADGGQALGTVGAVQGDARFGDIRIAAAPISADEAAAASPFSWTGTTFAGDVTFSSAVPYRIGNVARAYDIFSVALHEAGHSLGLDHSTAPGSATNAMYAYHTQLTASDIAALQTLYGARLPDEFDLVGPNDTRATASAMLKDATIGAYVADGDLTTLGDVDGYKFKAGALTTITLQAKGLSLLQARVSVYDSTGKLVASAAAQDSFNNDITLNLALTDGATYFIKVESATSDVFGIGGYRLTADPNNRAAKPLRTPPVLDAHTNDTLATALNLTTARRLEIVGTGQFDVQYRGSIEDATDSDFYKIYSPATASGTATLNVVVWSTDGALNPRMRVFDAQGNAIAFQVLANSAGIMSIAIPNAPADAKYIVQISARTPGGANSTGGYYFGADFNQSVTATAQEIGGGTLSSSATTNTATLVVTDGGIFQFALFSETLAAGAGGAKLTVTDAVGRVVFVLDAESGQPAVTAVQYLAIGTYTFKYVYHSVTGKTAAPIRYHLALLELTEGVGTYAPPLIAPPPPPAPTYSPTIYVAPSLPTPMGLWYFF</sequence>
<evidence type="ECO:0000313" key="7">
    <source>
        <dbReference type="EMBL" id="VTR93672.1"/>
    </source>
</evidence>
<dbReference type="PRINTS" id="PR00138">
    <property type="entry name" value="MATRIXIN"/>
</dbReference>
<dbReference type="SUPFAM" id="SSF55486">
    <property type="entry name" value="Metalloproteases ('zincins'), catalytic domain"/>
    <property type="match status" value="1"/>
</dbReference>
<reference evidence="7 8" key="1">
    <citation type="submission" date="2019-05" db="EMBL/GenBank/DDBJ databases">
        <authorList>
            <consortium name="Science for Life Laboratories"/>
        </authorList>
    </citation>
    <scope>NUCLEOTIDE SEQUENCE [LARGE SCALE GENOMIC DNA]</scope>
    <source>
        <strain evidence="7">Soil9</strain>
    </source>
</reference>
<dbReference type="GO" id="GO:0006508">
    <property type="term" value="P:proteolysis"/>
    <property type="evidence" value="ECO:0007669"/>
    <property type="project" value="UniProtKB-KW"/>
</dbReference>
<dbReference type="InterPro" id="IPR001818">
    <property type="entry name" value="Pept_M10_metallopeptidase"/>
</dbReference>
<dbReference type="AlphaFoldDB" id="A0A6P2D2K8"/>
<dbReference type="EMBL" id="LR593886">
    <property type="protein sequence ID" value="VTR93672.1"/>
    <property type="molecule type" value="Genomic_DNA"/>
</dbReference>
<evidence type="ECO:0000256" key="3">
    <source>
        <dbReference type="ARBA" id="ARBA00022801"/>
    </source>
</evidence>
<dbReference type="GO" id="GO:0031012">
    <property type="term" value="C:extracellular matrix"/>
    <property type="evidence" value="ECO:0007669"/>
    <property type="project" value="InterPro"/>
</dbReference>
<dbReference type="PANTHER" id="PTHR10201:SF323">
    <property type="entry name" value="MATRIX METALLOPROTEINASE-21"/>
    <property type="match status" value="1"/>
</dbReference>
<organism evidence="7 8">
    <name type="scientific">Gemmata massiliana</name>
    <dbReference type="NCBI Taxonomy" id="1210884"/>
    <lineage>
        <taxon>Bacteria</taxon>
        <taxon>Pseudomonadati</taxon>
        <taxon>Planctomycetota</taxon>
        <taxon>Planctomycetia</taxon>
        <taxon>Gemmatales</taxon>
        <taxon>Gemmataceae</taxon>
        <taxon>Gemmata</taxon>
    </lineage>
</organism>
<evidence type="ECO:0000256" key="5">
    <source>
        <dbReference type="ARBA" id="ARBA00023049"/>
    </source>
</evidence>
<dbReference type="PANTHER" id="PTHR10201">
    <property type="entry name" value="MATRIX METALLOPROTEINASE"/>
    <property type="match status" value="1"/>
</dbReference>
<gene>
    <name evidence="7" type="ORF">SOIL9_40420</name>
</gene>
<dbReference type="InterPro" id="IPR006026">
    <property type="entry name" value="Peptidase_Metallo"/>
</dbReference>
<evidence type="ECO:0000313" key="8">
    <source>
        <dbReference type="Proteomes" id="UP000464178"/>
    </source>
</evidence>
<accession>A0A6P2D2K8</accession>
<dbReference type="Pfam" id="PF00413">
    <property type="entry name" value="Peptidase_M10"/>
    <property type="match status" value="1"/>
</dbReference>
<proteinExistence type="predicted"/>
<dbReference type="Proteomes" id="UP000464178">
    <property type="component" value="Chromosome"/>
</dbReference>
<keyword evidence="4" id="KW-0862">Zinc</keyword>
<protein>
    <recommendedName>
        <fullName evidence="6">Peptidase metallopeptidase domain-containing protein</fullName>
    </recommendedName>
</protein>
<evidence type="ECO:0000256" key="4">
    <source>
        <dbReference type="ARBA" id="ARBA00022833"/>
    </source>
</evidence>
<dbReference type="Gene3D" id="3.40.390.10">
    <property type="entry name" value="Collagenase (Catalytic Domain)"/>
    <property type="match status" value="1"/>
</dbReference>
<evidence type="ECO:0000256" key="2">
    <source>
        <dbReference type="ARBA" id="ARBA00022723"/>
    </source>
</evidence>
<dbReference type="KEGG" id="gms:SOIL9_40420"/>
<dbReference type="RefSeq" id="WP_162668362.1">
    <property type="nucleotide sequence ID" value="NZ_LR593886.1"/>
</dbReference>
<evidence type="ECO:0000256" key="1">
    <source>
        <dbReference type="ARBA" id="ARBA00022670"/>
    </source>
</evidence>
<dbReference type="Gene3D" id="2.60.120.380">
    <property type="match status" value="2"/>
</dbReference>
<keyword evidence="3" id="KW-0378">Hydrolase</keyword>
<dbReference type="GO" id="GO:0008270">
    <property type="term" value="F:zinc ion binding"/>
    <property type="evidence" value="ECO:0007669"/>
    <property type="project" value="InterPro"/>
</dbReference>
<keyword evidence="5" id="KW-0482">Metalloprotease</keyword>
<keyword evidence="2" id="KW-0479">Metal-binding</keyword>
<dbReference type="InterPro" id="IPR024079">
    <property type="entry name" value="MetalloPept_cat_dom_sf"/>
</dbReference>
<keyword evidence="8" id="KW-1185">Reference proteome</keyword>
<dbReference type="InterPro" id="IPR021190">
    <property type="entry name" value="Pept_M10A"/>
</dbReference>
<keyword evidence="1" id="KW-0645">Protease</keyword>